<dbReference type="Gene3D" id="2.60.40.1140">
    <property type="entry name" value="Collagen-binding surface protein Cna, B-type domain"/>
    <property type="match status" value="1"/>
</dbReference>
<evidence type="ECO:0000256" key="1">
    <source>
        <dbReference type="SAM" id="MobiDB-lite"/>
    </source>
</evidence>
<protein>
    <submittedName>
        <fullName evidence="4">Cna B-type domain-containing protein</fullName>
    </submittedName>
</protein>
<gene>
    <name evidence="4" type="ORF">FYJ35_03710</name>
</gene>
<accession>A0A6L5X5D7</accession>
<feature type="compositionally biased region" description="Acidic residues" evidence="1">
    <location>
        <begin position="38"/>
        <end position="48"/>
    </location>
</feature>
<name>A0A6L5X5D7_9FIRM</name>
<reference evidence="4 5" key="1">
    <citation type="submission" date="2019-08" db="EMBL/GenBank/DDBJ databases">
        <title>In-depth cultivation of the pig gut microbiome towards novel bacterial diversity and tailored functional studies.</title>
        <authorList>
            <person name="Wylensek D."/>
            <person name="Hitch T.C.A."/>
            <person name="Clavel T."/>
        </authorList>
    </citation>
    <scope>NUCLEOTIDE SEQUENCE [LARGE SCALE GENOMIC DNA]</scope>
    <source>
        <strain evidence="4 5">Oil+RF-744-WCA-WT-11</strain>
    </source>
</reference>
<dbReference type="RefSeq" id="WP_154523400.1">
    <property type="nucleotide sequence ID" value="NZ_VULZ01000003.1"/>
</dbReference>
<feature type="region of interest" description="Disordered" evidence="1">
    <location>
        <begin position="667"/>
        <end position="749"/>
    </location>
</feature>
<evidence type="ECO:0000313" key="4">
    <source>
        <dbReference type="EMBL" id="MSS14156.1"/>
    </source>
</evidence>
<comment type="caution">
    <text evidence="4">The sequence shown here is derived from an EMBL/GenBank/DDBJ whole genome shotgun (WGS) entry which is preliminary data.</text>
</comment>
<keyword evidence="2" id="KW-1133">Transmembrane helix</keyword>
<feature type="domain" description="CNA-B" evidence="3">
    <location>
        <begin position="577"/>
        <end position="670"/>
    </location>
</feature>
<dbReference type="EMBL" id="VULZ01000003">
    <property type="protein sequence ID" value="MSS14156.1"/>
    <property type="molecule type" value="Genomic_DNA"/>
</dbReference>
<sequence>MTDTSEDSTKENTEENVQPGTEASGNVGKNTESLTESGTDESSSEADDSTSSSESSYPAVVLETVADDGTSIKIDAPEGAFPEGIHVTVKAVEPDQILDALRTAADDPELAAEDVAAYDFDFWLDDGTQQIEPKKEIAVQIGLPELESGDTVSAWHLDSESDETAESETVTAESDSGTATITSDVFSIHAIVVRRQAESEVKIGYDGTIHSVTGPDNSKIILFCMNNDLHWPHSTPDTPNVPNYKKTTIEEFCKANKIPNNETLAQNVENVLYAGYPYNGYGLYQVVGQAVSLTEGEFNQFLDPPAYLRTDFPDSVGNNTFTYADRNDASKRALLAKFFQESMKLYPNGSTSSGVPYSQLTARPFYRAAFCMVNTDSPIDEYSKLYIRGSYVTESQAYKSTSNAIWTLMFNNSVPNNTEVAQDALTTKLLETAENDKILKQAPSSGDLTVSGGTTFRYSSEDGKWHTDPLKLSAPAGYLTPFTLSLPDGVSEESGRTQVTVGEEFSLVSASPASSSTISLSAKVPWMDGDLKVYEPVENGSASDGKGYQNMVGAVIKTNELSVSATLTRTDEYTDLTFKKKWEDHNNQDGLRPATTDYASKLHLMNGSTEVKDVKPTVTDNGDNSWTVVYSGLPKYAGGTAIAYSVKEDSVSGYTADAEMVADGGTLTNTHKVKSNTTSTSETNPTNTQNVQPGTTPTIETNPTNTQKETATTTPSSETDPTESSIKTSGGAGTAANGSNTNSSGSAKTGDNSALELYGLLSALSMAALLILLGMKHRRNKA</sequence>
<keyword evidence="2" id="KW-0472">Membrane</keyword>
<dbReference type="InterPro" id="IPR008454">
    <property type="entry name" value="Collagen-bd_Cna-like_B-typ_dom"/>
</dbReference>
<feature type="compositionally biased region" description="Low complexity" evidence="1">
    <location>
        <begin position="695"/>
        <end position="749"/>
    </location>
</feature>
<dbReference type="Proteomes" id="UP000481852">
    <property type="component" value="Unassembled WGS sequence"/>
</dbReference>
<proteinExistence type="predicted"/>
<evidence type="ECO:0000256" key="2">
    <source>
        <dbReference type="SAM" id="Phobius"/>
    </source>
</evidence>
<keyword evidence="2" id="KW-0812">Transmembrane</keyword>
<feature type="compositionally biased region" description="Low complexity" evidence="1">
    <location>
        <begin position="675"/>
        <end position="688"/>
    </location>
</feature>
<dbReference type="SUPFAM" id="SSF49478">
    <property type="entry name" value="Cna protein B-type domain"/>
    <property type="match status" value="1"/>
</dbReference>
<dbReference type="AlphaFoldDB" id="A0A6L5X5D7"/>
<feature type="transmembrane region" description="Helical" evidence="2">
    <location>
        <begin position="757"/>
        <end position="775"/>
    </location>
</feature>
<keyword evidence="5" id="KW-1185">Reference proteome</keyword>
<organism evidence="4 5">
    <name type="scientific">Porcincola intestinalis</name>
    <dbReference type="NCBI Taxonomy" id="2606632"/>
    <lineage>
        <taxon>Bacteria</taxon>
        <taxon>Bacillati</taxon>
        <taxon>Bacillota</taxon>
        <taxon>Clostridia</taxon>
        <taxon>Lachnospirales</taxon>
        <taxon>Lachnospiraceae</taxon>
        <taxon>Porcincola</taxon>
    </lineage>
</organism>
<feature type="region of interest" description="Disordered" evidence="1">
    <location>
        <begin position="1"/>
        <end position="59"/>
    </location>
</feature>
<feature type="compositionally biased region" description="Polar residues" evidence="1">
    <location>
        <begin position="15"/>
        <end position="30"/>
    </location>
</feature>
<evidence type="ECO:0000313" key="5">
    <source>
        <dbReference type="Proteomes" id="UP000481852"/>
    </source>
</evidence>
<dbReference type="Pfam" id="PF05738">
    <property type="entry name" value="Cna_B"/>
    <property type="match status" value="1"/>
</dbReference>
<dbReference type="CDD" id="cd00222">
    <property type="entry name" value="CollagenBindB"/>
    <property type="match status" value="1"/>
</dbReference>
<evidence type="ECO:0000259" key="3">
    <source>
        <dbReference type="Pfam" id="PF05738"/>
    </source>
</evidence>